<protein>
    <submittedName>
        <fullName evidence="1">Rid family hydrolase</fullName>
    </submittedName>
</protein>
<dbReference type="EMBL" id="JAPDOD010000011">
    <property type="protein sequence ID" value="MDA0161351.1"/>
    <property type="molecule type" value="Genomic_DNA"/>
</dbReference>
<dbReference type="GO" id="GO:0019239">
    <property type="term" value="F:deaminase activity"/>
    <property type="evidence" value="ECO:0007669"/>
    <property type="project" value="TreeGrafter"/>
</dbReference>
<evidence type="ECO:0000313" key="1">
    <source>
        <dbReference type="EMBL" id="MDA0161351.1"/>
    </source>
</evidence>
<keyword evidence="2" id="KW-1185">Reference proteome</keyword>
<dbReference type="CDD" id="cd00448">
    <property type="entry name" value="YjgF_YER057c_UK114_family"/>
    <property type="match status" value="1"/>
</dbReference>
<dbReference type="SUPFAM" id="SSF55298">
    <property type="entry name" value="YjgF-like"/>
    <property type="match status" value="1"/>
</dbReference>
<accession>A0A9X3MT33</accession>
<dbReference type="AlphaFoldDB" id="A0A9X3MT33"/>
<dbReference type="GO" id="GO:0005829">
    <property type="term" value="C:cytosol"/>
    <property type="evidence" value="ECO:0007669"/>
    <property type="project" value="TreeGrafter"/>
</dbReference>
<name>A0A9X3MT33_9ACTN</name>
<organism evidence="1 2">
    <name type="scientific">Solirubrobacter ginsenosidimutans</name>
    <dbReference type="NCBI Taxonomy" id="490573"/>
    <lineage>
        <taxon>Bacteria</taxon>
        <taxon>Bacillati</taxon>
        <taxon>Actinomycetota</taxon>
        <taxon>Thermoleophilia</taxon>
        <taxon>Solirubrobacterales</taxon>
        <taxon>Solirubrobacteraceae</taxon>
        <taxon>Solirubrobacter</taxon>
    </lineage>
</organism>
<comment type="caution">
    <text evidence="1">The sequence shown here is derived from an EMBL/GenBank/DDBJ whole genome shotgun (WGS) entry which is preliminary data.</text>
</comment>
<dbReference type="InterPro" id="IPR006175">
    <property type="entry name" value="YjgF/YER057c/UK114"/>
</dbReference>
<dbReference type="PANTHER" id="PTHR11803:SF39">
    <property type="entry name" value="2-IMINOBUTANOATE_2-IMINOPROPANOATE DEAMINASE"/>
    <property type="match status" value="1"/>
</dbReference>
<dbReference type="Proteomes" id="UP001149140">
    <property type="component" value="Unassembled WGS sequence"/>
</dbReference>
<evidence type="ECO:0000313" key="2">
    <source>
        <dbReference type="Proteomes" id="UP001149140"/>
    </source>
</evidence>
<gene>
    <name evidence="1" type="ORF">OM076_13820</name>
</gene>
<sequence length="81" mass="8717">MEAQTEQALTNLAAVLEAAGASMDDVVKTTIFYADVEDFGRLNEVYARHMPDLPPARSAPAHVRLPRGLLVSIEAIAVLPT</sequence>
<dbReference type="PANTHER" id="PTHR11803">
    <property type="entry name" value="2-IMINOBUTANOATE/2-IMINOPROPANOATE DEAMINASE RIDA"/>
    <property type="match status" value="1"/>
</dbReference>
<dbReference type="RefSeq" id="WP_270040594.1">
    <property type="nucleotide sequence ID" value="NZ_JAPDOD010000011.1"/>
</dbReference>
<dbReference type="Gene3D" id="3.30.1330.40">
    <property type="entry name" value="RutC-like"/>
    <property type="match status" value="1"/>
</dbReference>
<keyword evidence="1" id="KW-0378">Hydrolase</keyword>
<reference evidence="1" key="1">
    <citation type="submission" date="2022-10" db="EMBL/GenBank/DDBJ databases">
        <title>The WGS of Solirubrobacter ginsenosidimutans DSM 21036.</title>
        <authorList>
            <person name="Jiang Z."/>
        </authorList>
    </citation>
    <scope>NUCLEOTIDE SEQUENCE</scope>
    <source>
        <strain evidence="1">DSM 21036</strain>
    </source>
</reference>
<dbReference type="InterPro" id="IPR035959">
    <property type="entry name" value="RutC-like_sf"/>
</dbReference>
<proteinExistence type="predicted"/>
<dbReference type="Pfam" id="PF01042">
    <property type="entry name" value="Ribonuc_L-PSP"/>
    <property type="match status" value="1"/>
</dbReference>